<evidence type="ECO:0000256" key="1">
    <source>
        <dbReference type="ARBA" id="ARBA00004533"/>
    </source>
</evidence>
<dbReference type="RefSeq" id="WP_199897249.1">
    <property type="nucleotide sequence ID" value="NZ_FUXK01000001.1"/>
</dbReference>
<evidence type="ECO:0000256" key="7">
    <source>
        <dbReference type="SAM" id="Phobius"/>
    </source>
</evidence>
<reference evidence="8 9" key="1">
    <citation type="submission" date="2017-02" db="EMBL/GenBank/DDBJ databases">
        <authorList>
            <person name="Peterson S.W."/>
        </authorList>
    </citation>
    <scope>NUCLEOTIDE SEQUENCE [LARGE SCALE GENOMIC DNA]</scope>
    <source>
        <strain evidence="8 9">ATCC 43324</strain>
    </source>
</reference>
<keyword evidence="7" id="KW-1133">Transmembrane helix</keyword>
<dbReference type="PANTHER" id="PTHR30606">
    <property type="entry name" value="LIPID A BIOSYNTHESIS LAUROYL ACYLTRANSFERASE"/>
    <property type="match status" value="1"/>
</dbReference>
<keyword evidence="3" id="KW-0997">Cell inner membrane</keyword>
<keyword evidence="5 7" id="KW-0472">Membrane</keyword>
<evidence type="ECO:0000256" key="4">
    <source>
        <dbReference type="ARBA" id="ARBA00022679"/>
    </source>
</evidence>
<dbReference type="PANTHER" id="PTHR30606:SF10">
    <property type="entry name" value="PHOSPHATIDYLINOSITOL MANNOSIDE ACYLTRANSFERASE"/>
    <property type="match status" value="1"/>
</dbReference>
<dbReference type="AlphaFoldDB" id="A0A1T4KK38"/>
<keyword evidence="2" id="KW-1003">Cell membrane</keyword>
<evidence type="ECO:0000256" key="6">
    <source>
        <dbReference type="ARBA" id="ARBA00023315"/>
    </source>
</evidence>
<dbReference type="GO" id="GO:0005886">
    <property type="term" value="C:plasma membrane"/>
    <property type="evidence" value="ECO:0007669"/>
    <property type="project" value="UniProtKB-SubCell"/>
</dbReference>
<dbReference type="EMBL" id="FUXK01000001">
    <property type="protein sequence ID" value="SJZ42764.1"/>
    <property type="molecule type" value="Genomic_DNA"/>
</dbReference>
<proteinExistence type="predicted"/>
<dbReference type="eggNOG" id="COG4261">
    <property type="taxonomic scope" value="Bacteria"/>
</dbReference>
<evidence type="ECO:0000313" key="8">
    <source>
        <dbReference type="EMBL" id="SJZ42764.1"/>
    </source>
</evidence>
<protein>
    <submittedName>
        <fullName evidence="8">Predicted acyltransferase, LPLAT superfamily</fullName>
    </submittedName>
</protein>
<feature type="transmembrane region" description="Helical" evidence="7">
    <location>
        <begin position="31"/>
        <end position="50"/>
    </location>
</feature>
<dbReference type="CDD" id="cd07984">
    <property type="entry name" value="LPLAT_LABLAT-like"/>
    <property type="match status" value="1"/>
</dbReference>
<gene>
    <name evidence="8" type="ORF">SAMN02745202_00090</name>
</gene>
<dbReference type="Pfam" id="PF03279">
    <property type="entry name" value="Lip_A_acyltrans"/>
    <property type="match status" value="1"/>
</dbReference>
<keyword evidence="6 8" id="KW-0012">Acyltransferase</keyword>
<accession>A0A1T4KK38</accession>
<keyword evidence="4 8" id="KW-0808">Transferase</keyword>
<dbReference type="GO" id="GO:0009247">
    <property type="term" value="P:glycolipid biosynthetic process"/>
    <property type="evidence" value="ECO:0007669"/>
    <property type="project" value="UniProtKB-ARBA"/>
</dbReference>
<evidence type="ECO:0000256" key="2">
    <source>
        <dbReference type="ARBA" id="ARBA00022475"/>
    </source>
</evidence>
<evidence type="ECO:0000256" key="5">
    <source>
        <dbReference type="ARBA" id="ARBA00023136"/>
    </source>
</evidence>
<name>A0A1T4KK38_9BACT</name>
<evidence type="ECO:0000256" key="3">
    <source>
        <dbReference type="ARBA" id="ARBA00022519"/>
    </source>
</evidence>
<sequence length="293" mass="33987">MAEKQWQGQTFGSEKMHRYLIKMLRFIDVRVLYVFAYCFVIPVCLLVRPSRKIIYSYLRRRMKYGRWRAIWGTYVNHCLFAEAVIDKFAMYAGKHFQVHIEGYAHYEALLKRPEGFVQLSAHVGNYELAGYTLQAKEKRINALVYAGEKASLMERRNEMLGNSNICMIPVGTNMDHLFAIDQAFKRGEIVSLVADRRWGSSKTIAATFLSAPIRLPLGPFSVAVIGGLDVVSIQVMKTSWRGYTIFVHPLAYDKAASRRQQVEELAQAYVDCLEKTVERYPLQWYNYFDFWAQ</sequence>
<keyword evidence="7" id="KW-0812">Transmembrane</keyword>
<dbReference type="GO" id="GO:0016746">
    <property type="term" value="F:acyltransferase activity"/>
    <property type="evidence" value="ECO:0007669"/>
    <property type="project" value="UniProtKB-KW"/>
</dbReference>
<dbReference type="STRING" id="28136.SAMN02745202_00090"/>
<organism evidence="8 9">
    <name type="scientific">Segatella oulorum</name>
    <dbReference type="NCBI Taxonomy" id="28136"/>
    <lineage>
        <taxon>Bacteria</taxon>
        <taxon>Pseudomonadati</taxon>
        <taxon>Bacteroidota</taxon>
        <taxon>Bacteroidia</taxon>
        <taxon>Bacteroidales</taxon>
        <taxon>Prevotellaceae</taxon>
        <taxon>Segatella</taxon>
    </lineage>
</organism>
<dbReference type="InterPro" id="IPR004960">
    <property type="entry name" value="LipA_acyltrans"/>
</dbReference>
<evidence type="ECO:0000313" key="9">
    <source>
        <dbReference type="Proteomes" id="UP000190065"/>
    </source>
</evidence>
<comment type="subcellular location">
    <subcellularLocation>
        <location evidence="1">Cell inner membrane</location>
    </subcellularLocation>
</comment>
<dbReference type="Proteomes" id="UP000190065">
    <property type="component" value="Unassembled WGS sequence"/>
</dbReference>